<comment type="caution">
    <text evidence="5">The sequence shown here is derived from an EMBL/GenBank/DDBJ whole genome shotgun (WGS) entry which is preliminary data.</text>
</comment>
<dbReference type="NCBIfam" id="NF009466">
    <property type="entry name" value="PRK12826.1-2"/>
    <property type="match status" value="1"/>
</dbReference>
<dbReference type="GO" id="GO:0004316">
    <property type="term" value="F:3-oxoacyl-[acyl-carrier-protein] reductase (NADPH) activity"/>
    <property type="evidence" value="ECO:0007669"/>
    <property type="project" value="UniProtKB-EC"/>
</dbReference>
<dbReference type="EC" id="1.1.1.100" evidence="5"/>
<accession>A0A645BE15</accession>
<dbReference type="SMART" id="SM00822">
    <property type="entry name" value="PKS_KR"/>
    <property type="match status" value="1"/>
</dbReference>
<protein>
    <submittedName>
        <fullName evidence="5">3-oxoacyl-[acyl-carrier-protein] reductase FabG</fullName>
        <ecNumber evidence="5">1.1.1.100</ecNumber>
    </submittedName>
</protein>
<dbReference type="EMBL" id="VSSQ01019501">
    <property type="protein sequence ID" value="MPM63582.1"/>
    <property type="molecule type" value="Genomic_DNA"/>
</dbReference>
<feature type="domain" description="Ketoreductase" evidence="4">
    <location>
        <begin position="5"/>
        <end position="188"/>
    </location>
</feature>
<comment type="similarity">
    <text evidence="1">Belongs to the short-chain dehydrogenases/reductases (SDR) family.</text>
</comment>
<keyword evidence="2" id="KW-0521">NADP</keyword>
<dbReference type="NCBIfam" id="NF005559">
    <property type="entry name" value="PRK07231.1"/>
    <property type="match status" value="1"/>
</dbReference>
<dbReference type="GO" id="GO:0006633">
    <property type="term" value="P:fatty acid biosynthetic process"/>
    <property type="evidence" value="ECO:0007669"/>
    <property type="project" value="InterPro"/>
</dbReference>
<dbReference type="Pfam" id="PF13561">
    <property type="entry name" value="adh_short_C2"/>
    <property type="match status" value="1"/>
</dbReference>
<keyword evidence="3 5" id="KW-0560">Oxidoreductase</keyword>
<dbReference type="InterPro" id="IPR011284">
    <property type="entry name" value="3oxo_ACP_reduc"/>
</dbReference>
<dbReference type="NCBIfam" id="TIGR01830">
    <property type="entry name" value="3oxo_ACP_reduc"/>
    <property type="match status" value="1"/>
</dbReference>
<dbReference type="AlphaFoldDB" id="A0A645BE15"/>
<dbReference type="FunFam" id="3.40.50.720:FF:000115">
    <property type="entry name" value="3-oxoacyl-[acyl-carrier-protein] reductase FabG"/>
    <property type="match status" value="1"/>
</dbReference>
<dbReference type="Gene3D" id="3.40.50.720">
    <property type="entry name" value="NAD(P)-binding Rossmann-like Domain"/>
    <property type="match status" value="1"/>
</dbReference>
<gene>
    <name evidence="5" type="primary">fabG_88</name>
    <name evidence="5" type="ORF">SDC9_110463</name>
</gene>
<sequence length="246" mass="25853">MLKNKVAIVTGGSRGIGRAICEKFAVEGCSVAIIYQGRQDAAEKTLAEILSMLAPGAGAKVYKCDVSDYDDCAVLVKQVCADFGHIDILVNNAGITRDKLLLAMKPEDFDAVMNVNLKGSFNMIKQVYPLFLRQKSGRIINITSVVGLCGNAGQANYSASKAGLIGLTKSVAKELAGRSICVNAIAPGFINTDMTASLPESGFEESIPARRRGEPADVAALAAFLASDEAGYITGEVIRVDGGLAM</sequence>
<dbReference type="CDD" id="cd05333">
    <property type="entry name" value="BKR_SDR_c"/>
    <property type="match status" value="1"/>
</dbReference>
<dbReference type="InterPro" id="IPR057326">
    <property type="entry name" value="KR_dom"/>
</dbReference>
<evidence type="ECO:0000256" key="3">
    <source>
        <dbReference type="ARBA" id="ARBA00023002"/>
    </source>
</evidence>
<proteinExistence type="inferred from homology"/>
<dbReference type="PANTHER" id="PTHR42879">
    <property type="entry name" value="3-OXOACYL-(ACYL-CARRIER-PROTEIN) REDUCTASE"/>
    <property type="match status" value="1"/>
</dbReference>
<dbReference type="InterPro" id="IPR050259">
    <property type="entry name" value="SDR"/>
</dbReference>
<evidence type="ECO:0000256" key="2">
    <source>
        <dbReference type="ARBA" id="ARBA00022857"/>
    </source>
</evidence>
<dbReference type="SUPFAM" id="SSF51735">
    <property type="entry name" value="NAD(P)-binding Rossmann-fold domains"/>
    <property type="match status" value="1"/>
</dbReference>
<evidence type="ECO:0000259" key="4">
    <source>
        <dbReference type="SMART" id="SM00822"/>
    </source>
</evidence>
<dbReference type="InterPro" id="IPR036291">
    <property type="entry name" value="NAD(P)-bd_dom_sf"/>
</dbReference>
<dbReference type="PANTHER" id="PTHR42879:SF2">
    <property type="entry name" value="3-OXOACYL-[ACYL-CARRIER-PROTEIN] REDUCTASE FABG"/>
    <property type="match status" value="1"/>
</dbReference>
<evidence type="ECO:0000256" key="1">
    <source>
        <dbReference type="ARBA" id="ARBA00006484"/>
    </source>
</evidence>
<dbReference type="PRINTS" id="PR00081">
    <property type="entry name" value="GDHRDH"/>
</dbReference>
<dbReference type="InterPro" id="IPR020904">
    <property type="entry name" value="Sc_DH/Rdtase_CS"/>
</dbReference>
<dbReference type="InterPro" id="IPR002347">
    <property type="entry name" value="SDR_fam"/>
</dbReference>
<dbReference type="GO" id="GO:0051287">
    <property type="term" value="F:NAD binding"/>
    <property type="evidence" value="ECO:0007669"/>
    <property type="project" value="InterPro"/>
</dbReference>
<reference evidence="5" key="1">
    <citation type="submission" date="2019-08" db="EMBL/GenBank/DDBJ databases">
        <authorList>
            <person name="Kucharzyk K."/>
            <person name="Murdoch R.W."/>
            <person name="Higgins S."/>
            <person name="Loffler F."/>
        </authorList>
    </citation>
    <scope>NUCLEOTIDE SEQUENCE</scope>
</reference>
<dbReference type="PRINTS" id="PR00080">
    <property type="entry name" value="SDRFAMILY"/>
</dbReference>
<dbReference type="PROSITE" id="PS00061">
    <property type="entry name" value="ADH_SHORT"/>
    <property type="match status" value="1"/>
</dbReference>
<name>A0A645BE15_9ZZZZ</name>
<organism evidence="5">
    <name type="scientific">bioreactor metagenome</name>
    <dbReference type="NCBI Taxonomy" id="1076179"/>
    <lineage>
        <taxon>unclassified sequences</taxon>
        <taxon>metagenomes</taxon>
        <taxon>ecological metagenomes</taxon>
    </lineage>
</organism>
<evidence type="ECO:0000313" key="5">
    <source>
        <dbReference type="EMBL" id="MPM63582.1"/>
    </source>
</evidence>